<sequence>MATLPTGGTTGRLANMPKHWVWHLLALFYYTLLGNVFIHVLLYFAQFFFFFDIKIILKTEPEFCRIPKIFA</sequence>
<name>A0ABR5DGP6_9FLAO</name>
<evidence type="ECO:0000313" key="2">
    <source>
        <dbReference type="EMBL" id="KJJ37956.1"/>
    </source>
</evidence>
<dbReference type="EMBL" id="JSVU01000007">
    <property type="protein sequence ID" value="KJJ37956.1"/>
    <property type="molecule type" value="Genomic_DNA"/>
</dbReference>
<feature type="transmembrane region" description="Helical" evidence="1">
    <location>
        <begin position="20"/>
        <end position="45"/>
    </location>
</feature>
<keyword evidence="1" id="KW-0472">Membrane</keyword>
<reference evidence="2 3" key="1">
    <citation type="submission" date="2014-10" db="EMBL/GenBank/DDBJ databases">
        <title>Genome sequencing of Vitellibacter vladivostokensis KMM 3516.</title>
        <authorList>
            <person name="Thevarajoo S."/>
            <person name="Selvaratnam C."/>
            <person name="Goh K.M."/>
            <person name="Chong C.S."/>
        </authorList>
    </citation>
    <scope>NUCLEOTIDE SEQUENCE [LARGE SCALE GENOMIC DNA]</scope>
    <source>
        <strain evidence="2 3">KMM 3516</strain>
    </source>
</reference>
<evidence type="ECO:0000256" key="1">
    <source>
        <dbReference type="SAM" id="Phobius"/>
    </source>
</evidence>
<proteinExistence type="predicted"/>
<keyword evidence="3" id="KW-1185">Reference proteome</keyword>
<gene>
    <name evidence="2" type="ORF">MB09_11625</name>
</gene>
<accession>A0ABR5DGP6</accession>
<protein>
    <submittedName>
        <fullName evidence="2">Uncharacterized protein</fullName>
    </submittedName>
</protein>
<comment type="caution">
    <text evidence="2">The sequence shown here is derived from an EMBL/GenBank/DDBJ whole genome shotgun (WGS) entry which is preliminary data.</text>
</comment>
<keyword evidence="1" id="KW-0812">Transmembrane</keyword>
<organism evidence="2 3">
    <name type="scientific">Aequorivita vladivostokensis</name>
    <dbReference type="NCBI Taxonomy" id="171194"/>
    <lineage>
        <taxon>Bacteria</taxon>
        <taxon>Pseudomonadati</taxon>
        <taxon>Bacteroidota</taxon>
        <taxon>Flavobacteriia</taxon>
        <taxon>Flavobacteriales</taxon>
        <taxon>Flavobacteriaceae</taxon>
        <taxon>Aequorivita</taxon>
    </lineage>
</organism>
<keyword evidence="1" id="KW-1133">Transmembrane helix</keyword>
<evidence type="ECO:0000313" key="3">
    <source>
        <dbReference type="Proteomes" id="UP000033497"/>
    </source>
</evidence>
<dbReference type="Proteomes" id="UP000033497">
    <property type="component" value="Unassembled WGS sequence"/>
</dbReference>